<reference evidence="2" key="1">
    <citation type="submission" date="2021-01" db="EMBL/GenBank/DDBJ databases">
        <authorList>
            <person name="Corre E."/>
            <person name="Pelletier E."/>
            <person name="Niang G."/>
            <person name="Scheremetjew M."/>
            <person name="Finn R."/>
            <person name="Kale V."/>
            <person name="Holt S."/>
            <person name="Cochrane G."/>
            <person name="Meng A."/>
            <person name="Brown T."/>
            <person name="Cohen L."/>
        </authorList>
    </citation>
    <scope>NUCLEOTIDE SEQUENCE</scope>
    <source>
        <strain evidence="2">OF101</strain>
    </source>
</reference>
<dbReference type="EMBL" id="HBGE01090073">
    <property type="protein sequence ID" value="CAD9176897.1"/>
    <property type="molecule type" value="Transcribed_RNA"/>
</dbReference>
<gene>
    <name evidence="2" type="ORF">ACAT0790_LOCUS53666</name>
</gene>
<sequence length="223" mass="24255">MAYALRLINNNTLPWGNGRDSHYLGDPSFVHGKVSHGGLPAKGRAPSEVLQGKRVQQLRLGELAATGTGTSQSSRARGVPGPAVLKRWRTAHEAPSAGFAMGLRAPPRPDDLEAGALGHVRNDLAASFPTDEEVLPPKLRLETFPVPKYRTFSEGRLRTVAPQHPGERPAWLREPAGPRPDAGGPTAHHWFSERKVPHTLAHHRAASEGLLESRSRMPLAFTR</sequence>
<proteinExistence type="predicted"/>
<evidence type="ECO:0000256" key="1">
    <source>
        <dbReference type="SAM" id="MobiDB-lite"/>
    </source>
</evidence>
<protein>
    <submittedName>
        <fullName evidence="2">Uncharacterized protein</fullName>
    </submittedName>
</protein>
<organism evidence="2">
    <name type="scientific">Alexandrium catenella</name>
    <name type="common">Red tide dinoflagellate</name>
    <name type="synonym">Gonyaulax catenella</name>
    <dbReference type="NCBI Taxonomy" id="2925"/>
    <lineage>
        <taxon>Eukaryota</taxon>
        <taxon>Sar</taxon>
        <taxon>Alveolata</taxon>
        <taxon>Dinophyceae</taxon>
        <taxon>Gonyaulacales</taxon>
        <taxon>Pyrocystaceae</taxon>
        <taxon>Alexandrium</taxon>
    </lineage>
</organism>
<name>A0A7S1RVD7_ALECA</name>
<evidence type="ECO:0000313" key="2">
    <source>
        <dbReference type="EMBL" id="CAD9176897.1"/>
    </source>
</evidence>
<accession>A0A7S1RVD7</accession>
<feature type="region of interest" description="Disordered" evidence="1">
    <location>
        <begin position="161"/>
        <end position="186"/>
    </location>
</feature>
<dbReference type="AlphaFoldDB" id="A0A7S1RVD7"/>